<evidence type="ECO:0000256" key="2">
    <source>
        <dbReference type="ARBA" id="ARBA00022679"/>
    </source>
</evidence>
<keyword evidence="7" id="KW-1133">Transmembrane helix</keyword>
<keyword evidence="2" id="KW-0808">Transferase</keyword>
<dbReference type="InterPro" id="IPR045272">
    <property type="entry name" value="ANXUR1/2-like"/>
</dbReference>
<keyword evidence="7" id="KW-0472">Membrane</keyword>
<feature type="compositionally biased region" description="Pro residues" evidence="6">
    <location>
        <begin position="78"/>
        <end position="87"/>
    </location>
</feature>
<comment type="caution">
    <text evidence="10">The sequence shown here is derived from an EMBL/GenBank/DDBJ whole genome shotgun (WGS) entry which is preliminary data.</text>
</comment>
<feature type="domain" description="Malectin-like" evidence="9">
    <location>
        <begin position="89"/>
        <end position="387"/>
    </location>
</feature>
<dbReference type="GO" id="GO:0004714">
    <property type="term" value="F:transmembrane receptor protein tyrosine kinase activity"/>
    <property type="evidence" value="ECO:0007669"/>
    <property type="project" value="InterPro"/>
</dbReference>
<name>A0A835FYM6_9POAL</name>
<dbReference type="PANTHER" id="PTHR34590:SF6">
    <property type="entry name" value="RECEPTOR-LIKE KINASE"/>
    <property type="match status" value="1"/>
</dbReference>
<dbReference type="Gene3D" id="2.60.120.430">
    <property type="entry name" value="Galactose-binding lectin"/>
    <property type="match status" value="2"/>
</dbReference>
<dbReference type="Proteomes" id="UP000636709">
    <property type="component" value="Unassembled WGS sequence"/>
</dbReference>
<sequence>MASQRASRRLAALLLLLGALCSAAAAARFAPADNHLLACGAEAPAVLPDGRRFVPDSGCASTRLRSPAPTLASAAPPTGSPPPPPSPLHASARVFSCRASYDLAVSRRGRHILRLHFYPFAPTLASSRFHVGAGGLLLLHNFTASSPVVKEFILPVESDVLVLTFVPDSGSTAFVNAIELFSAPEELVGDIGTIATSAGAAQIDGLSSQVFETLYRINVAGRKVTPFNDTLWRTWVNDGKFLVDTDSTNYKVWSFSGRIAYPRGSRQMTREVAPDNVYNSARSVRPGANVTWGFPVPASSRYLVRMHFCDIVSKALYELYFNIFVNGNLAVKDFDLSSTTGFLAYPYYIDFIVDVEDEGMLKLAIGGLKQSQSDEASGILNALEIMRMNKTSGGMDGNFPIALDMEDVVSKGIGEFARSLLCGFIFAGLFVALVMLVLRLRTELRNNGTAWSWKPMDSGEGTLAKAYQLVPSKTDY</sequence>
<dbReference type="FunFam" id="2.60.120.430:FF:000001">
    <property type="entry name" value="Receptor-like protein kinase FERONIA"/>
    <property type="match status" value="1"/>
</dbReference>
<protein>
    <recommendedName>
        <fullName evidence="9">Malectin-like domain-containing protein</fullName>
    </recommendedName>
</protein>
<dbReference type="OrthoDB" id="735844at2759"/>
<evidence type="ECO:0000256" key="8">
    <source>
        <dbReference type="SAM" id="SignalP"/>
    </source>
</evidence>
<dbReference type="PANTHER" id="PTHR34590">
    <property type="entry name" value="OS03G0124300 PROTEIN-RELATED"/>
    <property type="match status" value="1"/>
</dbReference>
<keyword evidence="11" id="KW-1185">Reference proteome</keyword>
<evidence type="ECO:0000259" key="9">
    <source>
        <dbReference type="Pfam" id="PF12819"/>
    </source>
</evidence>
<evidence type="ECO:0000256" key="6">
    <source>
        <dbReference type="SAM" id="MobiDB-lite"/>
    </source>
</evidence>
<dbReference type="InterPro" id="IPR024788">
    <property type="entry name" value="Malectin-like_Carb-bd_dom"/>
</dbReference>
<dbReference type="GO" id="GO:0005524">
    <property type="term" value="F:ATP binding"/>
    <property type="evidence" value="ECO:0007669"/>
    <property type="project" value="UniProtKB-KW"/>
</dbReference>
<evidence type="ECO:0000313" key="10">
    <source>
        <dbReference type="EMBL" id="KAF8780439.1"/>
    </source>
</evidence>
<dbReference type="AlphaFoldDB" id="A0A835FYM6"/>
<feature type="signal peptide" evidence="8">
    <location>
        <begin position="1"/>
        <end position="26"/>
    </location>
</feature>
<keyword evidence="8" id="KW-0732">Signal</keyword>
<feature type="chain" id="PRO_5032928629" description="Malectin-like domain-containing protein" evidence="8">
    <location>
        <begin position="27"/>
        <end position="476"/>
    </location>
</feature>
<feature type="transmembrane region" description="Helical" evidence="7">
    <location>
        <begin position="416"/>
        <end position="438"/>
    </location>
</feature>
<evidence type="ECO:0000256" key="1">
    <source>
        <dbReference type="ARBA" id="ARBA00004479"/>
    </source>
</evidence>
<reference evidence="10" key="1">
    <citation type="submission" date="2020-07" db="EMBL/GenBank/DDBJ databases">
        <title>Genome sequence and genetic diversity analysis of an under-domesticated orphan crop, white fonio (Digitaria exilis).</title>
        <authorList>
            <person name="Bennetzen J.L."/>
            <person name="Chen S."/>
            <person name="Ma X."/>
            <person name="Wang X."/>
            <person name="Yssel A.E.J."/>
            <person name="Chaluvadi S.R."/>
            <person name="Johnson M."/>
            <person name="Gangashetty P."/>
            <person name="Hamidou F."/>
            <person name="Sanogo M.D."/>
            <person name="Zwaenepoel A."/>
            <person name="Wallace J."/>
            <person name="Van De Peer Y."/>
            <person name="Van Deynze A."/>
        </authorList>
    </citation>
    <scope>NUCLEOTIDE SEQUENCE</scope>
    <source>
        <tissue evidence="10">Leaves</tissue>
    </source>
</reference>
<feature type="compositionally biased region" description="Low complexity" evidence="6">
    <location>
        <begin position="66"/>
        <end position="77"/>
    </location>
</feature>
<organism evidence="10 11">
    <name type="scientific">Digitaria exilis</name>
    <dbReference type="NCBI Taxonomy" id="1010633"/>
    <lineage>
        <taxon>Eukaryota</taxon>
        <taxon>Viridiplantae</taxon>
        <taxon>Streptophyta</taxon>
        <taxon>Embryophyta</taxon>
        <taxon>Tracheophyta</taxon>
        <taxon>Spermatophyta</taxon>
        <taxon>Magnoliopsida</taxon>
        <taxon>Liliopsida</taxon>
        <taxon>Poales</taxon>
        <taxon>Poaceae</taxon>
        <taxon>PACMAD clade</taxon>
        <taxon>Panicoideae</taxon>
        <taxon>Panicodae</taxon>
        <taxon>Paniceae</taxon>
        <taxon>Anthephorinae</taxon>
        <taxon>Digitaria</taxon>
    </lineage>
</organism>
<accession>A0A835FYM6</accession>
<gene>
    <name evidence="10" type="ORF">HU200_001560</name>
</gene>
<evidence type="ECO:0000256" key="4">
    <source>
        <dbReference type="ARBA" id="ARBA00022840"/>
    </source>
</evidence>
<dbReference type="EMBL" id="JACEFO010000138">
    <property type="protein sequence ID" value="KAF8780439.1"/>
    <property type="molecule type" value="Genomic_DNA"/>
</dbReference>
<proteinExistence type="predicted"/>
<keyword evidence="3" id="KW-0547">Nucleotide-binding</keyword>
<keyword evidence="5" id="KW-0325">Glycoprotein</keyword>
<dbReference type="Pfam" id="PF12819">
    <property type="entry name" value="Malectin_like"/>
    <property type="match status" value="1"/>
</dbReference>
<evidence type="ECO:0000256" key="3">
    <source>
        <dbReference type="ARBA" id="ARBA00022741"/>
    </source>
</evidence>
<keyword evidence="7" id="KW-0812">Transmembrane</keyword>
<comment type="subcellular location">
    <subcellularLocation>
        <location evidence="1">Membrane</location>
        <topology evidence="1">Single-pass type I membrane protein</topology>
    </subcellularLocation>
</comment>
<evidence type="ECO:0000256" key="5">
    <source>
        <dbReference type="ARBA" id="ARBA00023180"/>
    </source>
</evidence>
<evidence type="ECO:0000313" key="11">
    <source>
        <dbReference type="Proteomes" id="UP000636709"/>
    </source>
</evidence>
<keyword evidence="4" id="KW-0067">ATP-binding</keyword>
<evidence type="ECO:0000256" key="7">
    <source>
        <dbReference type="SAM" id="Phobius"/>
    </source>
</evidence>
<feature type="region of interest" description="Disordered" evidence="6">
    <location>
        <begin position="64"/>
        <end position="87"/>
    </location>
</feature>
<dbReference type="GO" id="GO:0016020">
    <property type="term" value="C:membrane"/>
    <property type="evidence" value="ECO:0007669"/>
    <property type="project" value="UniProtKB-SubCell"/>
</dbReference>